<gene>
    <name evidence="1" type="ORF">FME351_LOCUS1104</name>
    <name evidence="2" type="ORF">TSG867_LOCUS6660</name>
</gene>
<evidence type="ECO:0000313" key="1">
    <source>
        <dbReference type="EMBL" id="CAF3318319.1"/>
    </source>
</evidence>
<dbReference type="PANTHER" id="PTHR37450:SF1">
    <property type="entry name" value="CIPC PROTEIN"/>
    <property type="match status" value="1"/>
</dbReference>
<evidence type="ECO:0000313" key="2">
    <source>
        <dbReference type="EMBL" id="CAF4307437.1"/>
    </source>
</evidence>
<dbReference type="InterPro" id="IPR022234">
    <property type="entry name" value="DUF3759"/>
</dbReference>
<sequence>MAPALSLSDSEDAYNNVYADEPDHKSSWTHELVAGAAGFAAMKAYEDHCRDTGETVSHGKMKELLAGFAAAEADNLVETQGLDFLDREKLKIQAIHQAHALAKEKYGEGQVGPGSEQ</sequence>
<dbReference type="EMBL" id="CAJNYU010000027">
    <property type="protein sequence ID" value="CAF3318319.1"/>
    <property type="molecule type" value="Genomic_DNA"/>
</dbReference>
<comment type="caution">
    <text evidence="1">The sequence shown here is derived from an EMBL/GenBank/DDBJ whole genome shotgun (WGS) entry which is preliminary data.</text>
</comment>
<dbReference type="Proteomes" id="UP000663869">
    <property type="component" value="Unassembled WGS sequence"/>
</dbReference>
<dbReference type="AlphaFoldDB" id="A0A817TR67"/>
<dbReference type="Proteomes" id="UP000663862">
    <property type="component" value="Unassembled WGS sequence"/>
</dbReference>
<evidence type="ECO:0008006" key="4">
    <source>
        <dbReference type="Google" id="ProtNLM"/>
    </source>
</evidence>
<dbReference type="EMBL" id="CAJOBQ010000251">
    <property type="protein sequence ID" value="CAF4307437.1"/>
    <property type="molecule type" value="Genomic_DNA"/>
</dbReference>
<reference evidence="1" key="1">
    <citation type="submission" date="2021-02" db="EMBL/GenBank/DDBJ databases">
        <authorList>
            <person name="Nowell W R."/>
        </authorList>
    </citation>
    <scope>NUCLEOTIDE SEQUENCE</scope>
</reference>
<name>A0A817TR67_9BILA</name>
<accession>A0A817TR67</accession>
<dbReference type="PANTHER" id="PTHR37450">
    <property type="entry name" value="CIPC PROTEIN"/>
    <property type="match status" value="1"/>
</dbReference>
<protein>
    <recommendedName>
        <fullName evidence="4">CipC protein</fullName>
    </recommendedName>
</protein>
<evidence type="ECO:0000313" key="3">
    <source>
        <dbReference type="Proteomes" id="UP000663869"/>
    </source>
</evidence>
<organism evidence="1 3">
    <name type="scientific">Rotaria socialis</name>
    <dbReference type="NCBI Taxonomy" id="392032"/>
    <lineage>
        <taxon>Eukaryota</taxon>
        <taxon>Metazoa</taxon>
        <taxon>Spiralia</taxon>
        <taxon>Gnathifera</taxon>
        <taxon>Rotifera</taxon>
        <taxon>Eurotatoria</taxon>
        <taxon>Bdelloidea</taxon>
        <taxon>Philodinida</taxon>
        <taxon>Philodinidae</taxon>
        <taxon>Rotaria</taxon>
    </lineage>
</organism>
<proteinExistence type="predicted"/>
<dbReference type="Pfam" id="PF12585">
    <property type="entry name" value="DUF3759"/>
    <property type="match status" value="1"/>
</dbReference>